<feature type="compositionally biased region" description="Acidic residues" evidence="1">
    <location>
        <begin position="29"/>
        <end position="52"/>
    </location>
</feature>
<evidence type="ECO:0000313" key="2">
    <source>
        <dbReference type="EMBL" id="GGA60623.1"/>
    </source>
</evidence>
<gene>
    <name evidence="2" type="ORF">GCM10008025_00820</name>
</gene>
<proteinExistence type="predicted"/>
<feature type="region of interest" description="Disordered" evidence="1">
    <location>
        <begin position="25"/>
        <end position="76"/>
    </location>
</feature>
<dbReference type="Proteomes" id="UP000613512">
    <property type="component" value="Unassembled WGS sequence"/>
</dbReference>
<feature type="region of interest" description="Disordered" evidence="1">
    <location>
        <begin position="202"/>
        <end position="222"/>
    </location>
</feature>
<organism evidence="2 3">
    <name type="scientific">Ornithinibacillus halotolerans</name>
    <dbReference type="NCBI Taxonomy" id="1274357"/>
    <lineage>
        <taxon>Bacteria</taxon>
        <taxon>Bacillati</taxon>
        <taxon>Bacillota</taxon>
        <taxon>Bacilli</taxon>
        <taxon>Bacillales</taxon>
        <taxon>Bacillaceae</taxon>
        <taxon>Ornithinibacillus</taxon>
    </lineage>
</organism>
<reference evidence="2" key="2">
    <citation type="submission" date="2020-09" db="EMBL/GenBank/DDBJ databases">
        <authorList>
            <person name="Sun Q."/>
            <person name="Zhou Y."/>
        </authorList>
    </citation>
    <scope>NUCLEOTIDE SEQUENCE</scope>
    <source>
        <strain evidence="2">CGMCC 1.12408</strain>
    </source>
</reference>
<keyword evidence="3" id="KW-1185">Reference proteome</keyword>
<feature type="compositionally biased region" description="Basic and acidic residues" evidence="1">
    <location>
        <begin position="210"/>
        <end position="222"/>
    </location>
</feature>
<name>A0A916RLE3_9BACI</name>
<dbReference type="EMBL" id="BMEY01000001">
    <property type="protein sequence ID" value="GGA60623.1"/>
    <property type="molecule type" value="Genomic_DNA"/>
</dbReference>
<protein>
    <submittedName>
        <fullName evidence="2">Uncharacterized protein</fullName>
    </submittedName>
</protein>
<evidence type="ECO:0000256" key="1">
    <source>
        <dbReference type="SAM" id="MobiDB-lite"/>
    </source>
</evidence>
<dbReference type="AlphaFoldDB" id="A0A916RLE3"/>
<accession>A0A916RLE3</accession>
<dbReference type="RefSeq" id="WP_188382702.1">
    <property type="nucleotide sequence ID" value="NZ_BMEY01000001.1"/>
</dbReference>
<feature type="compositionally biased region" description="Low complexity" evidence="1">
    <location>
        <begin position="53"/>
        <end position="65"/>
    </location>
</feature>
<reference evidence="2" key="1">
    <citation type="journal article" date="2014" name="Int. J. Syst. Evol. Microbiol.">
        <title>Complete genome sequence of Corynebacterium casei LMG S-19264T (=DSM 44701T), isolated from a smear-ripened cheese.</title>
        <authorList>
            <consortium name="US DOE Joint Genome Institute (JGI-PGF)"/>
            <person name="Walter F."/>
            <person name="Albersmeier A."/>
            <person name="Kalinowski J."/>
            <person name="Ruckert C."/>
        </authorList>
    </citation>
    <scope>NUCLEOTIDE SEQUENCE</scope>
    <source>
        <strain evidence="2">CGMCC 1.12408</strain>
    </source>
</reference>
<comment type="caution">
    <text evidence="2">The sequence shown here is derived from an EMBL/GenBank/DDBJ whole genome shotgun (WGS) entry which is preliminary data.</text>
</comment>
<sequence length="350" mass="40299">MKYYLNIMMVLLILTMGACNDKEAIEKDENNEEVTPDEVNDENKEEQEENDASESNNETTENNENISKEENNNEFNQEFNEEIYDSDDIRIVLKEIKRQEGGIMNKGYYIALEVENKLAKDVVVFSTNESADDKMIDSMASLSAPVKGNSVELIEMSIKSFDKDLLFIQEKLEFTVSLSDEDFDVIGEHPVIIDFTPVAINGNQEENEGKEDNSGLNEEKENGDFERNYNDVIYDSEQIKVTLKRIKKETVRDVREKQTYYINLEIENKLDKNISFWSEKTIADGKSIDKYIAFIDKVVANKTVDAVMKVQDFSDDPLPIIEDYIESEIVVVDEESSQRIGVHTIKFDFQ</sequence>
<dbReference type="PROSITE" id="PS51257">
    <property type="entry name" value="PROKAR_LIPOPROTEIN"/>
    <property type="match status" value="1"/>
</dbReference>
<evidence type="ECO:0000313" key="3">
    <source>
        <dbReference type="Proteomes" id="UP000613512"/>
    </source>
</evidence>